<dbReference type="STRING" id="411473.RUMCAL_00135"/>
<dbReference type="SUPFAM" id="SSF52200">
    <property type="entry name" value="Toll/Interleukin receptor TIR domain"/>
    <property type="match status" value="1"/>
</dbReference>
<dbReference type="SMART" id="SM00255">
    <property type="entry name" value="TIR"/>
    <property type="match status" value="1"/>
</dbReference>
<organism evidence="2 3">
    <name type="scientific">Ruminococcus callidus ATCC 27760</name>
    <dbReference type="NCBI Taxonomy" id="411473"/>
    <lineage>
        <taxon>Bacteria</taxon>
        <taxon>Bacillati</taxon>
        <taxon>Bacillota</taxon>
        <taxon>Clostridia</taxon>
        <taxon>Eubacteriales</taxon>
        <taxon>Oscillospiraceae</taxon>
        <taxon>Ruminococcus</taxon>
    </lineage>
</organism>
<dbReference type="EMBL" id="AWVF01000019">
    <property type="protein sequence ID" value="ERJ97477.1"/>
    <property type="molecule type" value="Genomic_DNA"/>
</dbReference>
<keyword evidence="3" id="KW-1185">Reference proteome</keyword>
<dbReference type="OrthoDB" id="4772211at2"/>
<feature type="domain" description="TIR" evidence="1">
    <location>
        <begin position="1"/>
        <end position="141"/>
    </location>
</feature>
<dbReference type="PROSITE" id="PS50104">
    <property type="entry name" value="TIR"/>
    <property type="match status" value="1"/>
</dbReference>
<dbReference type="eggNOG" id="ENOG50306GH">
    <property type="taxonomic scope" value="Bacteria"/>
</dbReference>
<dbReference type="InterPro" id="IPR000157">
    <property type="entry name" value="TIR_dom"/>
</dbReference>
<evidence type="ECO:0000259" key="1">
    <source>
        <dbReference type="PROSITE" id="PS50104"/>
    </source>
</evidence>
<sequence length="313" mass="36288">MSYKLFLSHSSKDEKVVNAFVSFMYKIGLIEKDIVCSSVPETKIAIGNDIYAYLNQLISDENIYAIYFLSDNYYASPVCLNEMGAVWLRKADSLSILLPGFDFNDVQGVVERNKVGIKLGTCDNMTKAAFNEFLKILNDKFGIHPNQTHWENARDEFLNLTLENNRKFNMAFARSYCIDDLENDGCKIIKKESNQEKITAIINFEKTESKLCSIVVFAEKRNFTNYIANDRNLCFEAYISEGITFLDIEICLNGIDVSYEIYLNEDLREFKIPLAQFQSTFMFWKDVSELKFVFHRKNFSGERKVIIENLRIE</sequence>
<dbReference type="AlphaFoldDB" id="U2KYV7"/>
<reference evidence="2 3" key="1">
    <citation type="submission" date="2013-07" db="EMBL/GenBank/DDBJ databases">
        <authorList>
            <person name="Weinstock G."/>
            <person name="Sodergren E."/>
            <person name="Wylie T."/>
            <person name="Fulton L."/>
            <person name="Fulton R."/>
            <person name="Fronick C."/>
            <person name="O'Laughlin M."/>
            <person name="Godfrey J."/>
            <person name="Miner T."/>
            <person name="Herter B."/>
            <person name="Appelbaum E."/>
            <person name="Cordes M."/>
            <person name="Lek S."/>
            <person name="Wollam A."/>
            <person name="Pepin K.H."/>
            <person name="Palsikar V.B."/>
            <person name="Mitreva M."/>
            <person name="Wilson R.K."/>
        </authorList>
    </citation>
    <scope>NUCLEOTIDE SEQUENCE [LARGE SCALE GENOMIC DNA]</scope>
    <source>
        <strain evidence="2 3">ATCC 27760</strain>
    </source>
</reference>
<accession>U2KYV7</accession>
<dbReference type="HOGENOM" id="CLU_888222_0_0_9"/>
<dbReference type="Proteomes" id="UP000016662">
    <property type="component" value="Unassembled WGS sequence"/>
</dbReference>
<evidence type="ECO:0000313" key="2">
    <source>
        <dbReference type="EMBL" id="ERJ97477.1"/>
    </source>
</evidence>
<name>U2KYV7_9FIRM</name>
<dbReference type="Gene3D" id="3.40.50.10140">
    <property type="entry name" value="Toll/interleukin-1 receptor homology (TIR) domain"/>
    <property type="match status" value="1"/>
</dbReference>
<dbReference type="PATRIC" id="fig|411473.3.peg.110"/>
<comment type="caution">
    <text evidence="2">The sequence shown here is derived from an EMBL/GenBank/DDBJ whole genome shotgun (WGS) entry which is preliminary data.</text>
</comment>
<dbReference type="InterPro" id="IPR035897">
    <property type="entry name" value="Toll_tir_struct_dom_sf"/>
</dbReference>
<proteinExistence type="predicted"/>
<dbReference type="RefSeq" id="WP_021680711.1">
    <property type="nucleotide sequence ID" value="NZ_KI260300.1"/>
</dbReference>
<gene>
    <name evidence="2" type="ORF">RUMCAL_00135</name>
</gene>
<protein>
    <recommendedName>
        <fullName evidence="1">TIR domain-containing protein</fullName>
    </recommendedName>
</protein>
<evidence type="ECO:0000313" key="3">
    <source>
        <dbReference type="Proteomes" id="UP000016662"/>
    </source>
</evidence>
<dbReference type="GO" id="GO:0007165">
    <property type="term" value="P:signal transduction"/>
    <property type="evidence" value="ECO:0007669"/>
    <property type="project" value="InterPro"/>
</dbReference>